<dbReference type="Pfam" id="PF00753">
    <property type="entry name" value="Lactamase_B"/>
    <property type="match status" value="1"/>
</dbReference>
<dbReference type="InterPro" id="IPR001279">
    <property type="entry name" value="Metallo-B-lactamas"/>
</dbReference>
<reference evidence="2" key="1">
    <citation type="journal article" date="2020" name="mSystems">
        <title>Genome- and Community-Level Interaction Insights into Carbon Utilization and Element Cycling Functions of Hydrothermarchaeota in Hydrothermal Sediment.</title>
        <authorList>
            <person name="Zhou Z."/>
            <person name="Liu Y."/>
            <person name="Xu W."/>
            <person name="Pan J."/>
            <person name="Luo Z.H."/>
            <person name="Li M."/>
        </authorList>
    </citation>
    <scope>NUCLEOTIDE SEQUENCE [LARGE SCALE GENOMIC DNA]</scope>
    <source>
        <strain evidence="2">HyVt-386</strain>
    </source>
</reference>
<dbReference type="InterPro" id="IPR052926">
    <property type="entry name" value="Metallo-beta-lactamase_dom"/>
</dbReference>
<dbReference type="CDD" id="cd07713">
    <property type="entry name" value="DHPS-like_MBL-fold"/>
    <property type="match status" value="1"/>
</dbReference>
<dbReference type="InterPro" id="IPR036866">
    <property type="entry name" value="RibonucZ/Hydroxyglut_hydro"/>
</dbReference>
<protein>
    <submittedName>
        <fullName evidence="2">MBL fold metallo-hydrolase</fullName>
    </submittedName>
</protein>
<organism evidence="2">
    <name type="scientific">Candidatus Syntropharchaeum butanivorans</name>
    <dbReference type="NCBI Taxonomy" id="1839936"/>
    <lineage>
        <taxon>Archaea</taxon>
        <taxon>Methanobacteriati</taxon>
        <taxon>Methanobacteriota</taxon>
        <taxon>Stenosarchaea group</taxon>
        <taxon>Methanomicrobia</taxon>
        <taxon>Methanosarcinales</taxon>
        <taxon>ANME-2 cluster</taxon>
        <taxon>Candidatus Syntropharchaeum</taxon>
    </lineage>
</organism>
<evidence type="ECO:0000313" key="2">
    <source>
        <dbReference type="EMBL" id="HEC57154.1"/>
    </source>
</evidence>
<dbReference type="Gene3D" id="3.60.15.10">
    <property type="entry name" value="Ribonuclease Z/Hydroxyacylglutathione hydrolase-like"/>
    <property type="match status" value="1"/>
</dbReference>
<sequence>MKVTIIYDNTTFRKNLQADWGFSALIQVKGRDILFDTGADGDILLSNMEKLKVNPEEIEDVFISHPHWDHTGGLSSFLQLNNKVKLWIPSYFPEAKNAREVIKENFDLPLPTPVKT</sequence>
<proteinExistence type="predicted"/>
<comment type="caution">
    <text evidence="2">The sequence shown here is derived from an EMBL/GenBank/DDBJ whole genome shotgun (WGS) entry which is preliminary data.</text>
</comment>
<dbReference type="PANTHER" id="PTHR13754:SF13">
    <property type="entry name" value="METALLO-BETA-LACTAMASE SUPERFAMILY PROTEIN (AFU_ORTHOLOGUE AFUA_3G07630)"/>
    <property type="match status" value="1"/>
</dbReference>
<feature type="domain" description="Metallo-beta-lactamase" evidence="1">
    <location>
        <begin position="22"/>
        <end position="106"/>
    </location>
</feature>
<dbReference type="EMBL" id="DRIE01000077">
    <property type="protein sequence ID" value="HEC57154.1"/>
    <property type="molecule type" value="Genomic_DNA"/>
</dbReference>
<dbReference type="SUPFAM" id="SSF56281">
    <property type="entry name" value="Metallo-hydrolase/oxidoreductase"/>
    <property type="match status" value="1"/>
</dbReference>
<gene>
    <name evidence="2" type="ORF">ENI32_04630</name>
</gene>
<evidence type="ECO:0000259" key="1">
    <source>
        <dbReference type="Pfam" id="PF00753"/>
    </source>
</evidence>
<dbReference type="AlphaFoldDB" id="A0A7J2S2Z2"/>
<dbReference type="InterPro" id="IPR041712">
    <property type="entry name" value="DHPS-like_MBL-fold"/>
</dbReference>
<dbReference type="Proteomes" id="UP000885936">
    <property type="component" value="Unassembled WGS sequence"/>
</dbReference>
<accession>A0A7J2S2Z2</accession>
<name>A0A7J2S2Z2_9EURY</name>
<dbReference type="GO" id="GO:0016740">
    <property type="term" value="F:transferase activity"/>
    <property type="evidence" value="ECO:0007669"/>
    <property type="project" value="TreeGrafter"/>
</dbReference>
<dbReference type="PANTHER" id="PTHR13754">
    <property type="entry name" value="METALLO-BETA-LACTAMASE SUPERFAMILY PROTEIN"/>
    <property type="match status" value="1"/>
</dbReference>